<organism evidence="6 7">
    <name type="scientific">Hibiscus sabdariffa</name>
    <name type="common">roselle</name>
    <dbReference type="NCBI Taxonomy" id="183260"/>
    <lineage>
        <taxon>Eukaryota</taxon>
        <taxon>Viridiplantae</taxon>
        <taxon>Streptophyta</taxon>
        <taxon>Embryophyta</taxon>
        <taxon>Tracheophyta</taxon>
        <taxon>Spermatophyta</taxon>
        <taxon>Magnoliopsida</taxon>
        <taxon>eudicotyledons</taxon>
        <taxon>Gunneridae</taxon>
        <taxon>Pentapetalae</taxon>
        <taxon>rosids</taxon>
        <taxon>malvids</taxon>
        <taxon>Malvales</taxon>
        <taxon>Malvaceae</taxon>
        <taxon>Malvoideae</taxon>
        <taxon>Hibiscus</taxon>
    </lineage>
</organism>
<dbReference type="Gene3D" id="1.10.472.10">
    <property type="entry name" value="Cyclin-like"/>
    <property type="match status" value="1"/>
</dbReference>
<keyword evidence="1" id="KW-0132">Cell division</keyword>
<dbReference type="InterPro" id="IPR048258">
    <property type="entry name" value="Cyclins_cyclin-box"/>
</dbReference>
<reference evidence="6 7" key="1">
    <citation type="journal article" date="2024" name="G3 (Bethesda)">
        <title>Genome assembly of Hibiscus sabdariffa L. provides insights into metabolisms of medicinal natural products.</title>
        <authorList>
            <person name="Kim T."/>
        </authorList>
    </citation>
    <scope>NUCLEOTIDE SEQUENCE [LARGE SCALE GENOMIC DNA]</scope>
    <source>
        <strain evidence="6">TK-2024</strain>
        <tissue evidence="6">Old leaves</tissue>
    </source>
</reference>
<evidence type="ECO:0000256" key="1">
    <source>
        <dbReference type="ARBA" id="ARBA00022618"/>
    </source>
</evidence>
<dbReference type="InterPro" id="IPR006671">
    <property type="entry name" value="Cyclin_N"/>
</dbReference>
<feature type="domain" description="Cyclin-like" evidence="5">
    <location>
        <begin position="76"/>
        <end position="184"/>
    </location>
</feature>
<dbReference type="Pfam" id="PF00134">
    <property type="entry name" value="Cyclin_N"/>
    <property type="match status" value="1"/>
</dbReference>
<evidence type="ECO:0000256" key="3">
    <source>
        <dbReference type="ARBA" id="ARBA00023306"/>
    </source>
</evidence>
<evidence type="ECO:0000256" key="2">
    <source>
        <dbReference type="ARBA" id="ARBA00023127"/>
    </source>
</evidence>
<name>A0ABR2SEA2_9ROSI</name>
<dbReference type="EMBL" id="JBBPBN010000015">
    <property type="protein sequence ID" value="KAK9023420.1"/>
    <property type="molecule type" value="Genomic_DNA"/>
</dbReference>
<dbReference type="SUPFAM" id="SSF47954">
    <property type="entry name" value="Cyclin-like"/>
    <property type="match status" value="1"/>
</dbReference>
<dbReference type="Proteomes" id="UP001396334">
    <property type="component" value="Unassembled WGS sequence"/>
</dbReference>
<dbReference type="InterPro" id="IPR039361">
    <property type="entry name" value="Cyclin"/>
</dbReference>
<evidence type="ECO:0000256" key="4">
    <source>
        <dbReference type="RuleBase" id="RU000383"/>
    </source>
</evidence>
<sequence length="277" mass="31696">MLSKTECDASLYGFVCSENETILKEKEESVDDKYIADYDEECLQMLFDREMRFGRNESESLVLSNHLKHARLEAITWILKARATFGFRFQTAYLSMIYFDRFLSRNSIDSEKSWAIHLLSVVCVSLAAKMEEIQVPALSEFQIEGYNFSKLCKASPPDHFISSIVHIILFTTKEIIVMEHRPSVVAAAAILRALNQRLTRKELDRRMNSVSFCGFLEIEDVYTCYNLMQKVEMGILNMPKTVNLPDSLPTRAIDALDDSSSSGAVCTKRKKKKRLTV</sequence>
<accession>A0ABR2SEA2</accession>
<dbReference type="InterPro" id="IPR013763">
    <property type="entry name" value="Cyclin-like_dom"/>
</dbReference>
<proteinExistence type="inferred from homology"/>
<dbReference type="SMART" id="SM00385">
    <property type="entry name" value="CYCLIN"/>
    <property type="match status" value="1"/>
</dbReference>
<keyword evidence="7" id="KW-1185">Reference proteome</keyword>
<keyword evidence="2 4" id="KW-0195">Cyclin</keyword>
<comment type="similarity">
    <text evidence="4">Belongs to the cyclin family.</text>
</comment>
<gene>
    <name evidence="6" type="ORF">V6N11_003640</name>
</gene>
<dbReference type="PROSITE" id="PS00292">
    <property type="entry name" value="CYCLINS"/>
    <property type="match status" value="1"/>
</dbReference>
<keyword evidence="3" id="KW-0131">Cell cycle</keyword>
<evidence type="ECO:0000313" key="7">
    <source>
        <dbReference type="Proteomes" id="UP001396334"/>
    </source>
</evidence>
<dbReference type="InterPro" id="IPR036915">
    <property type="entry name" value="Cyclin-like_sf"/>
</dbReference>
<protein>
    <recommendedName>
        <fullName evidence="5">Cyclin-like domain-containing protein</fullName>
    </recommendedName>
</protein>
<evidence type="ECO:0000259" key="5">
    <source>
        <dbReference type="SMART" id="SM00385"/>
    </source>
</evidence>
<evidence type="ECO:0000313" key="6">
    <source>
        <dbReference type="EMBL" id="KAK9023420.1"/>
    </source>
</evidence>
<dbReference type="PANTHER" id="PTHR10177">
    <property type="entry name" value="CYCLINS"/>
    <property type="match status" value="1"/>
</dbReference>
<comment type="caution">
    <text evidence="6">The sequence shown here is derived from an EMBL/GenBank/DDBJ whole genome shotgun (WGS) entry which is preliminary data.</text>
</comment>
<dbReference type="CDD" id="cd20544">
    <property type="entry name" value="CYCLIN_AtCycD-like_rpt2"/>
    <property type="match status" value="1"/>
</dbReference>